<protein>
    <submittedName>
        <fullName evidence="2">Uncharacterized protein</fullName>
    </submittedName>
</protein>
<feature type="transmembrane region" description="Helical" evidence="1">
    <location>
        <begin position="39"/>
        <end position="57"/>
    </location>
</feature>
<evidence type="ECO:0000313" key="2">
    <source>
        <dbReference type="EMBL" id="OBQ39045.1"/>
    </source>
</evidence>
<dbReference type="Proteomes" id="UP000092093">
    <property type="component" value="Unassembled WGS sequence"/>
</dbReference>
<evidence type="ECO:0000313" key="3">
    <source>
        <dbReference type="Proteomes" id="UP000092093"/>
    </source>
</evidence>
<organism evidence="2 3">
    <name type="scientific">Aphanizomenon flos-aquae WA102</name>
    <dbReference type="NCBI Taxonomy" id="1710896"/>
    <lineage>
        <taxon>Bacteria</taxon>
        <taxon>Bacillati</taxon>
        <taxon>Cyanobacteriota</taxon>
        <taxon>Cyanophyceae</taxon>
        <taxon>Nostocales</taxon>
        <taxon>Aphanizomenonaceae</taxon>
        <taxon>Aphanizomenon</taxon>
    </lineage>
</organism>
<name>A0A1B7WPM1_APHFL</name>
<sequence>MLNLFNKTKPQNPKLTPEQQKQAFNAYIWQIQLGYKVKIAIGTVSAVFTFGSVALFYTGKIEQTHLNIGIGVISSVVGFKSASNSKNELKELLESCEIVNGGK</sequence>
<proteinExistence type="predicted"/>
<gene>
    <name evidence="2" type="ORF">AN484_23690</name>
</gene>
<dbReference type="EMBL" id="LJOW01000208">
    <property type="protein sequence ID" value="OBQ39045.1"/>
    <property type="molecule type" value="Genomic_DNA"/>
</dbReference>
<keyword evidence="1" id="KW-1133">Transmembrane helix</keyword>
<evidence type="ECO:0000256" key="1">
    <source>
        <dbReference type="SAM" id="Phobius"/>
    </source>
</evidence>
<dbReference type="AlphaFoldDB" id="A0A1B7WPM1"/>
<keyword evidence="1" id="KW-0472">Membrane</keyword>
<keyword evidence="1" id="KW-0812">Transmembrane</keyword>
<comment type="caution">
    <text evidence="2">The sequence shown here is derived from an EMBL/GenBank/DDBJ whole genome shotgun (WGS) entry which is preliminary data.</text>
</comment>
<reference evidence="2 3" key="1">
    <citation type="submission" date="2015-09" db="EMBL/GenBank/DDBJ databases">
        <title>Aphanizomenon flos-aquae WA102.</title>
        <authorList>
            <person name="Driscoll C."/>
        </authorList>
    </citation>
    <scope>NUCLEOTIDE SEQUENCE [LARGE SCALE GENOMIC DNA]</scope>
    <source>
        <strain evidence="2">WA102</strain>
    </source>
</reference>
<accession>A0A1B7WPM1</accession>